<organism evidence="4 5">
    <name type="scientific">Sphingobium cupriresistens LL01</name>
    <dbReference type="NCBI Taxonomy" id="1420583"/>
    <lineage>
        <taxon>Bacteria</taxon>
        <taxon>Pseudomonadati</taxon>
        <taxon>Pseudomonadota</taxon>
        <taxon>Alphaproteobacteria</taxon>
        <taxon>Sphingomonadales</taxon>
        <taxon>Sphingomonadaceae</taxon>
        <taxon>Sphingobium</taxon>
    </lineage>
</organism>
<dbReference type="FunFam" id="3.40.50.720:FF:000084">
    <property type="entry name" value="Short-chain dehydrogenase reductase"/>
    <property type="match status" value="1"/>
</dbReference>
<dbReference type="InterPro" id="IPR020904">
    <property type="entry name" value="Sc_DH/Rdtase_CS"/>
</dbReference>
<keyword evidence="2" id="KW-0560">Oxidoreductase</keyword>
<dbReference type="PANTHER" id="PTHR43477">
    <property type="entry name" value="DIHYDROANTICAPSIN 7-DEHYDROGENASE"/>
    <property type="match status" value="1"/>
</dbReference>
<keyword evidence="5" id="KW-1185">Reference proteome</keyword>
<dbReference type="InterPro" id="IPR051122">
    <property type="entry name" value="SDR_DHRS6-like"/>
</dbReference>
<reference evidence="4 5" key="1">
    <citation type="journal article" date="2015" name="G3 (Bethesda)">
        <title>Insights into Ongoing Evolution of the Hexachlorocyclohexane Catabolic Pathway from Comparative Genomics of Ten Sphingomonadaceae Strains.</title>
        <authorList>
            <person name="Pearce S.L."/>
            <person name="Oakeshott J.G."/>
            <person name="Pandey G."/>
        </authorList>
    </citation>
    <scope>NUCLEOTIDE SEQUENCE [LARGE SCALE GENOMIC DNA]</scope>
    <source>
        <strain evidence="4 5">LL01</strain>
    </source>
</reference>
<evidence type="ECO:0000313" key="4">
    <source>
        <dbReference type="EMBL" id="KMS56807.1"/>
    </source>
</evidence>
<comment type="similarity">
    <text evidence="1">Belongs to the short-chain dehydrogenases/reductases (SDR) family.</text>
</comment>
<dbReference type="InterPro" id="IPR036291">
    <property type="entry name" value="NAD(P)-bd_dom_sf"/>
</dbReference>
<dbReference type="PRINTS" id="PR00081">
    <property type="entry name" value="GDHRDH"/>
</dbReference>
<gene>
    <name evidence="4" type="ORF">V473_00625</name>
</gene>
<dbReference type="Gene3D" id="3.40.50.720">
    <property type="entry name" value="NAD(P)-binding Rossmann-like Domain"/>
    <property type="match status" value="1"/>
</dbReference>
<dbReference type="PRINTS" id="PR00080">
    <property type="entry name" value="SDRFAMILY"/>
</dbReference>
<comment type="catalytic activity">
    <reaction evidence="3">
        <text>2,5-dichlorocyclohexa-2,5-dien-1,4-diol + NAD(+) = 2,5-dichlorohydroquinone + NADH + H(+)</text>
        <dbReference type="Rhea" id="RHEA:15741"/>
        <dbReference type="ChEBI" id="CHEBI:15378"/>
        <dbReference type="ChEBI" id="CHEBI:27545"/>
        <dbReference type="ChEBI" id="CHEBI:28975"/>
        <dbReference type="ChEBI" id="CHEBI:57540"/>
        <dbReference type="ChEBI" id="CHEBI:57945"/>
    </reaction>
</comment>
<dbReference type="RefSeq" id="WP_066599242.1">
    <property type="nucleotide sequence ID" value="NZ_KQ130434.1"/>
</dbReference>
<comment type="caution">
    <text evidence="4">The sequence shown here is derived from an EMBL/GenBank/DDBJ whole genome shotgun (WGS) entry which is preliminary data.</text>
</comment>
<protein>
    <submittedName>
        <fullName evidence="4">3-beta-hydroxysteroid dehydrogenase</fullName>
    </submittedName>
</protein>
<dbReference type="GO" id="GO:0016491">
    <property type="term" value="F:oxidoreductase activity"/>
    <property type="evidence" value="ECO:0007669"/>
    <property type="project" value="UniProtKB-KW"/>
</dbReference>
<name>A0A0J7XZ55_9SPHN</name>
<accession>A0A0J7XZ55</accession>
<evidence type="ECO:0000256" key="1">
    <source>
        <dbReference type="ARBA" id="ARBA00006484"/>
    </source>
</evidence>
<dbReference type="Pfam" id="PF13561">
    <property type="entry name" value="adh_short_C2"/>
    <property type="match status" value="1"/>
</dbReference>
<dbReference type="PATRIC" id="fig|1420583.3.peg.118"/>
<dbReference type="EMBL" id="JACT01000001">
    <property type="protein sequence ID" value="KMS56807.1"/>
    <property type="molecule type" value="Genomic_DNA"/>
</dbReference>
<dbReference type="SUPFAM" id="SSF51735">
    <property type="entry name" value="NAD(P)-binding Rossmann-fold domains"/>
    <property type="match status" value="1"/>
</dbReference>
<dbReference type="InterPro" id="IPR002347">
    <property type="entry name" value="SDR_fam"/>
</dbReference>
<dbReference type="PANTHER" id="PTHR43477:SF1">
    <property type="entry name" value="DIHYDROANTICAPSIN 7-DEHYDROGENASE"/>
    <property type="match status" value="1"/>
</dbReference>
<evidence type="ECO:0000313" key="5">
    <source>
        <dbReference type="Proteomes" id="UP000052232"/>
    </source>
</evidence>
<dbReference type="Proteomes" id="UP000052232">
    <property type="component" value="Unassembled WGS sequence"/>
</dbReference>
<sequence length="254" mass="27112">MARVAGKIAFVTGAAAGLGEACARMLVAQGAQVVVADQDAERAREVAATMGSQAIHWAMDVASQADWIAAATMAEERYGHLDILVNNAGIVVVEDLEETSLASFQRINQIMSEGVFLGCKYMLPLLRKSQSASIVNMASTASHLGYHKYFAYAAAKGAVRSMSKAIAVECHVKGYPVRCNSVHPAGIETELERRSQGRADVRIIPKTGILPFGSNGLPQDVANLVLFLACDEARFITGSEYIIDNGATVWPSIP</sequence>
<dbReference type="STRING" id="1420583.V473_00625"/>
<evidence type="ECO:0000256" key="3">
    <source>
        <dbReference type="ARBA" id="ARBA00051383"/>
    </source>
</evidence>
<proteinExistence type="inferred from homology"/>
<dbReference type="AlphaFoldDB" id="A0A0J7XZ55"/>
<evidence type="ECO:0000256" key="2">
    <source>
        <dbReference type="ARBA" id="ARBA00023002"/>
    </source>
</evidence>
<dbReference type="PROSITE" id="PS00061">
    <property type="entry name" value="ADH_SHORT"/>
    <property type="match status" value="1"/>
</dbReference>